<feature type="region of interest" description="Disordered" evidence="4">
    <location>
        <begin position="102"/>
        <end position="130"/>
    </location>
</feature>
<dbReference type="PANTHER" id="PTHR15706:SF2">
    <property type="entry name" value="SH3 AND PX DOMAIN-CONTAINING PROTEIN 2A"/>
    <property type="match status" value="1"/>
</dbReference>
<dbReference type="InterPro" id="IPR001452">
    <property type="entry name" value="SH3_domain"/>
</dbReference>
<evidence type="ECO:0000256" key="2">
    <source>
        <dbReference type="ARBA" id="ARBA00022737"/>
    </source>
</evidence>
<dbReference type="Gene3D" id="2.30.30.40">
    <property type="entry name" value="SH3 Domains"/>
    <property type="match status" value="1"/>
</dbReference>
<evidence type="ECO:0000259" key="5">
    <source>
        <dbReference type="PROSITE" id="PS50002"/>
    </source>
</evidence>
<accession>A0A137P8C9</accession>
<dbReference type="PROSITE" id="PS50002">
    <property type="entry name" value="SH3"/>
    <property type="match status" value="1"/>
</dbReference>
<dbReference type="InterPro" id="IPR051228">
    <property type="entry name" value="NADPH_Oxidase/PX-Domain"/>
</dbReference>
<feature type="compositionally biased region" description="Polar residues" evidence="4">
    <location>
        <begin position="499"/>
        <end position="513"/>
    </location>
</feature>
<evidence type="ECO:0000313" key="8">
    <source>
        <dbReference type="Proteomes" id="UP000070444"/>
    </source>
</evidence>
<dbReference type="InterPro" id="IPR036871">
    <property type="entry name" value="PX_dom_sf"/>
</dbReference>
<dbReference type="GO" id="GO:0035091">
    <property type="term" value="F:phosphatidylinositol binding"/>
    <property type="evidence" value="ECO:0007669"/>
    <property type="project" value="InterPro"/>
</dbReference>
<dbReference type="InterPro" id="IPR001683">
    <property type="entry name" value="PX_dom"/>
</dbReference>
<dbReference type="STRING" id="796925.A0A137P8C9"/>
<dbReference type="OMA" id="YDFQINF"/>
<dbReference type="PANTHER" id="PTHR15706">
    <property type="entry name" value="SH3 MULTIPLE DOMAIN"/>
    <property type="match status" value="1"/>
</dbReference>
<proteinExistence type="predicted"/>
<dbReference type="SUPFAM" id="SSF50044">
    <property type="entry name" value="SH3-domain"/>
    <property type="match status" value="1"/>
</dbReference>
<feature type="domain" description="SH3" evidence="5">
    <location>
        <begin position="178"/>
        <end position="240"/>
    </location>
</feature>
<keyword evidence="1 3" id="KW-0728">SH3 domain</keyword>
<dbReference type="Proteomes" id="UP000070444">
    <property type="component" value="Unassembled WGS sequence"/>
</dbReference>
<dbReference type="Pfam" id="PF00018">
    <property type="entry name" value="SH3_1"/>
    <property type="match status" value="1"/>
</dbReference>
<dbReference type="AlphaFoldDB" id="A0A137P8C9"/>
<sequence>MFKSFSTFKKKHIKSHSTVSYPLPAPSPCLIPPLLVIQAKTLSQVGISEAEIINYKIGDFLHVIGEDTDPEKYFVCNPITNSTGWVIKNNFEVITKARRTNNLPTQTMNPHNRSISLTTNSSAHSGSTANTLTNRATDITLANSAGGGNSLLIPNSPNSSFHSQGKSNTSSAYSFDTKSVVIAICLYEFIAEREDELSIDKGDQLSICAKSDSDWMVCKHIGRPTGPGLVPVDYLEFREFDNGNQIEDLEDYLNNRGILLPTVPEWKALSSQLTTTSFRGHSRSSSENTNSQPRHSQVPSLEHSPLENPTSHSLSTTSSLVQPHSPTFSIPLEASPVSLSQPSIISIQVPTIPASGEIHRVINDNNLYYYIIEVNYPQQSIRKILYRLYEDFQTLHHALTQYYQNDEDTLSLLPLLPPPISYIDSQVANKRKPALNLYFQQLLALPKQILNSDYCQSFLHIRSKDIELEVQLEDTQRYTNMTINSTSFFNGEDQDSSDDNATPQTLDHLTSTESESEEVKLPTSPLRIDKNFLDTISPPPIDSSASSSPNITSNFNSDFIKAKVLFQDEILAFKVPKSEGMVGLITRIYLRLEDTPQLCLMVRDLNGDYLNFDNSIDFDGIEKSKTGQLVIYAKEVASP</sequence>
<evidence type="ECO:0008006" key="9">
    <source>
        <dbReference type="Google" id="ProtNLM"/>
    </source>
</evidence>
<evidence type="ECO:0000256" key="3">
    <source>
        <dbReference type="PROSITE-ProRule" id="PRU00192"/>
    </source>
</evidence>
<organism evidence="7 8">
    <name type="scientific">Conidiobolus coronatus (strain ATCC 28846 / CBS 209.66 / NRRL 28638)</name>
    <name type="common">Delacroixia coronata</name>
    <dbReference type="NCBI Taxonomy" id="796925"/>
    <lineage>
        <taxon>Eukaryota</taxon>
        <taxon>Fungi</taxon>
        <taxon>Fungi incertae sedis</taxon>
        <taxon>Zoopagomycota</taxon>
        <taxon>Entomophthoromycotina</taxon>
        <taxon>Entomophthoromycetes</taxon>
        <taxon>Entomophthorales</taxon>
        <taxon>Ancylistaceae</taxon>
        <taxon>Conidiobolus</taxon>
    </lineage>
</organism>
<dbReference type="SMART" id="SM00326">
    <property type="entry name" value="SH3"/>
    <property type="match status" value="1"/>
</dbReference>
<evidence type="ECO:0000259" key="6">
    <source>
        <dbReference type="PROSITE" id="PS50195"/>
    </source>
</evidence>
<keyword evidence="8" id="KW-1185">Reference proteome</keyword>
<keyword evidence="2" id="KW-0677">Repeat</keyword>
<dbReference type="Gene3D" id="3.30.1520.10">
    <property type="entry name" value="Phox-like domain"/>
    <property type="match status" value="1"/>
</dbReference>
<protein>
    <recommendedName>
        <fullName evidence="9">Phox-like protein</fullName>
    </recommendedName>
</protein>
<feature type="compositionally biased region" description="Polar residues" evidence="4">
    <location>
        <begin position="277"/>
        <end position="299"/>
    </location>
</feature>
<reference evidence="7 8" key="1">
    <citation type="journal article" date="2015" name="Genome Biol. Evol.">
        <title>Phylogenomic analyses indicate that early fungi evolved digesting cell walls of algal ancestors of land plants.</title>
        <authorList>
            <person name="Chang Y."/>
            <person name="Wang S."/>
            <person name="Sekimoto S."/>
            <person name="Aerts A.L."/>
            <person name="Choi C."/>
            <person name="Clum A."/>
            <person name="LaButti K.M."/>
            <person name="Lindquist E.A."/>
            <person name="Yee Ngan C."/>
            <person name="Ohm R.A."/>
            <person name="Salamov A.A."/>
            <person name="Grigoriev I.V."/>
            <person name="Spatafora J.W."/>
            <person name="Berbee M.L."/>
        </authorList>
    </citation>
    <scope>NUCLEOTIDE SEQUENCE [LARGE SCALE GENOMIC DNA]</scope>
    <source>
        <strain evidence="7 8">NRRL 28638</strain>
    </source>
</reference>
<gene>
    <name evidence="7" type="ORF">CONCODRAFT_78456</name>
</gene>
<feature type="compositionally biased region" description="Low complexity" evidence="4">
    <location>
        <begin position="310"/>
        <end position="320"/>
    </location>
</feature>
<feature type="region of interest" description="Disordered" evidence="4">
    <location>
        <begin position="486"/>
        <end position="521"/>
    </location>
</feature>
<dbReference type="Pfam" id="PF00787">
    <property type="entry name" value="PX"/>
    <property type="match status" value="1"/>
</dbReference>
<dbReference type="InterPro" id="IPR036028">
    <property type="entry name" value="SH3-like_dom_sf"/>
</dbReference>
<dbReference type="SMART" id="SM00312">
    <property type="entry name" value="PX"/>
    <property type="match status" value="1"/>
</dbReference>
<evidence type="ECO:0000313" key="7">
    <source>
        <dbReference type="EMBL" id="KXN71204.1"/>
    </source>
</evidence>
<dbReference type="EMBL" id="KQ964480">
    <property type="protein sequence ID" value="KXN71204.1"/>
    <property type="molecule type" value="Genomic_DNA"/>
</dbReference>
<dbReference type="PROSITE" id="PS50195">
    <property type="entry name" value="PX"/>
    <property type="match status" value="1"/>
</dbReference>
<dbReference type="OrthoDB" id="548867at2759"/>
<feature type="region of interest" description="Disordered" evidence="4">
    <location>
        <begin position="277"/>
        <end position="322"/>
    </location>
</feature>
<evidence type="ECO:0000256" key="1">
    <source>
        <dbReference type="ARBA" id="ARBA00022443"/>
    </source>
</evidence>
<feature type="domain" description="PX" evidence="6">
    <location>
        <begin position="348"/>
        <end position="466"/>
    </location>
</feature>
<name>A0A137P8C9_CONC2</name>
<dbReference type="CDD" id="cd06093">
    <property type="entry name" value="PX_domain"/>
    <property type="match status" value="1"/>
</dbReference>
<evidence type="ECO:0000256" key="4">
    <source>
        <dbReference type="SAM" id="MobiDB-lite"/>
    </source>
</evidence>
<dbReference type="SUPFAM" id="SSF64268">
    <property type="entry name" value="PX domain"/>
    <property type="match status" value="1"/>
</dbReference>